<evidence type="ECO:0000256" key="8">
    <source>
        <dbReference type="ARBA" id="ARBA00023315"/>
    </source>
</evidence>
<feature type="domain" description="Malonyl-CoA:ACP transacylase (MAT)" evidence="10">
    <location>
        <begin position="12"/>
        <end position="312"/>
    </location>
</feature>
<dbReference type="Proteomes" id="UP001174909">
    <property type="component" value="Unassembled WGS sequence"/>
</dbReference>
<dbReference type="CDD" id="cd00619">
    <property type="entry name" value="Terminator_NusB"/>
    <property type="match status" value="1"/>
</dbReference>
<dbReference type="InterPro" id="IPR016036">
    <property type="entry name" value="Malonyl_transacylase_ACP-bd"/>
</dbReference>
<dbReference type="EMBL" id="CASHTH010000800">
    <property type="protein sequence ID" value="CAI8007793.1"/>
    <property type="molecule type" value="Genomic_DNA"/>
</dbReference>
<dbReference type="GO" id="GO:0004314">
    <property type="term" value="F:[acyl-carrier-protein] S-malonyltransferase activity"/>
    <property type="evidence" value="ECO:0007669"/>
    <property type="project" value="UniProtKB-EC"/>
</dbReference>
<evidence type="ECO:0000256" key="9">
    <source>
        <dbReference type="ARBA" id="ARBA00048462"/>
    </source>
</evidence>
<organism evidence="11 12">
    <name type="scientific">Geodia barretti</name>
    <name type="common">Barrett's horny sponge</name>
    <dbReference type="NCBI Taxonomy" id="519541"/>
    <lineage>
        <taxon>Eukaryota</taxon>
        <taxon>Metazoa</taxon>
        <taxon>Porifera</taxon>
        <taxon>Demospongiae</taxon>
        <taxon>Heteroscleromorpha</taxon>
        <taxon>Tetractinellida</taxon>
        <taxon>Astrophorina</taxon>
        <taxon>Geodiidae</taxon>
        <taxon>Geodia</taxon>
    </lineage>
</organism>
<dbReference type="InterPro" id="IPR050858">
    <property type="entry name" value="Mal-CoA-ACP_Trans/PKS_FabD"/>
</dbReference>
<evidence type="ECO:0000259" key="10">
    <source>
        <dbReference type="SMART" id="SM00827"/>
    </source>
</evidence>
<dbReference type="NCBIfam" id="TIGR01951">
    <property type="entry name" value="nusB"/>
    <property type="match status" value="1"/>
</dbReference>
<dbReference type="InterPro" id="IPR016035">
    <property type="entry name" value="Acyl_Trfase/lysoPLipase"/>
</dbReference>
<comment type="catalytic activity">
    <reaction evidence="9">
        <text>holo-[ACP] + malonyl-CoA = malonyl-[ACP] + CoA</text>
        <dbReference type="Rhea" id="RHEA:41792"/>
        <dbReference type="Rhea" id="RHEA-COMP:9623"/>
        <dbReference type="Rhea" id="RHEA-COMP:9685"/>
        <dbReference type="ChEBI" id="CHEBI:57287"/>
        <dbReference type="ChEBI" id="CHEBI:57384"/>
        <dbReference type="ChEBI" id="CHEBI:64479"/>
        <dbReference type="ChEBI" id="CHEBI:78449"/>
        <dbReference type="EC" id="2.3.1.39"/>
    </reaction>
</comment>
<keyword evidence="8" id="KW-0012">Acyltransferase</keyword>
<keyword evidence="7" id="KW-0804">Transcription</keyword>
<dbReference type="EC" id="2.3.1.39" evidence="2"/>
<dbReference type="GO" id="GO:0031564">
    <property type="term" value="P:transcription antitermination"/>
    <property type="evidence" value="ECO:0007669"/>
    <property type="project" value="UniProtKB-KW"/>
</dbReference>
<dbReference type="Gene3D" id="1.10.940.10">
    <property type="entry name" value="NusB-like"/>
    <property type="match status" value="1"/>
</dbReference>
<reference evidence="11" key="1">
    <citation type="submission" date="2023-03" db="EMBL/GenBank/DDBJ databases">
        <authorList>
            <person name="Steffen K."/>
            <person name="Cardenas P."/>
        </authorList>
    </citation>
    <scope>NUCLEOTIDE SEQUENCE</scope>
</reference>
<dbReference type="InterPro" id="IPR004410">
    <property type="entry name" value="Malonyl_CoA-ACP_transAc_FabD"/>
</dbReference>
<sequence>MPQTQGAKVGYLFPGQGAQAVGMGKQLYDESPAAREVFHQVDMALERSLSTILFDGPEDDLRQTINAQPGIMAVSLACIKTMEERLGDDMPQPVVTAGHSLGEYTALAVSGVLDIGDTAKLVQRRGELMQVACDENPGTMAAIIGLDEMTLEEIAVETGTYVSNINTAEQIVISGDIMGVARACDLATARGAKKAVPLRVGGAFHSGLMEPARAGLIEAINSVKFHDPQIPIVGNCSAQPLTTAEEVQRELISQICSCVQWKRTVDYMVDSGVNDFIEIGPGRALSGMVKRISRRSQITSVGDLESILSLADTVEHIATEVLDVRLAETAISKWDEAFARAMLDGIFANAAEIDKIIAEFAPGWPIGQMAVVDRNILRMAIYEIMVSEDTPPRVAVNEAVELAKAFGGDSAPRFINGVLGSVMAAASRIHTEQLETLTN</sequence>
<dbReference type="Gene3D" id="3.30.70.250">
    <property type="entry name" value="Malonyl-CoA ACP transacylase, ACP-binding"/>
    <property type="match status" value="1"/>
</dbReference>
<evidence type="ECO:0000313" key="11">
    <source>
        <dbReference type="EMBL" id="CAI8007793.1"/>
    </source>
</evidence>
<dbReference type="Pfam" id="PF01029">
    <property type="entry name" value="NusB"/>
    <property type="match status" value="1"/>
</dbReference>
<evidence type="ECO:0000256" key="7">
    <source>
        <dbReference type="ARBA" id="ARBA00023163"/>
    </source>
</evidence>
<name>A0AA35W4G7_GEOBA</name>
<keyword evidence="6" id="KW-0805">Transcription regulation</keyword>
<keyword evidence="12" id="KW-1185">Reference proteome</keyword>
<evidence type="ECO:0000256" key="1">
    <source>
        <dbReference type="ARBA" id="ARBA00005952"/>
    </source>
</evidence>
<proteinExistence type="inferred from homology"/>
<dbReference type="HAMAP" id="MF_00073">
    <property type="entry name" value="NusB"/>
    <property type="match status" value="1"/>
</dbReference>
<gene>
    <name evidence="11" type="ORF">GBAR_LOCUS5381</name>
</gene>
<comment type="caution">
    <text evidence="11">The sequence shown here is derived from an EMBL/GenBank/DDBJ whole genome shotgun (WGS) entry which is preliminary data.</text>
</comment>
<comment type="similarity">
    <text evidence="1">Belongs to the NusB family.</text>
</comment>
<dbReference type="Pfam" id="PF00698">
    <property type="entry name" value="Acyl_transf_1"/>
    <property type="match status" value="1"/>
</dbReference>
<dbReference type="PANTHER" id="PTHR42681:SF1">
    <property type="entry name" value="MALONYL-COA-ACYL CARRIER PROTEIN TRANSACYLASE, MITOCHONDRIAL"/>
    <property type="match status" value="1"/>
</dbReference>
<keyword evidence="5" id="KW-0694">RNA-binding</keyword>
<dbReference type="InterPro" id="IPR014043">
    <property type="entry name" value="Acyl_transferase_dom"/>
</dbReference>
<dbReference type="Gene3D" id="3.40.366.10">
    <property type="entry name" value="Malonyl-Coenzyme A Acyl Carrier Protein, domain 2"/>
    <property type="match status" value="1"/>
</dbReference>
<dbReference type="AlphaFoldDB" id="A0AA35W4G7"/>
<evidence type="ECO:0000256" key="4">
    <source>
        <dbReference type="ARBA" id="ARBA00022814"/>
    </source>
</evidence>
<dbReference type="SMART" id="SM00827">
    <property type="entry name" value="PKS_AT"/>
    <property type="match status" value="1"/>
</dbReference>
<dbReference type="GO" id="GO:0005829">
    <property type="term" value="C:cytosol"/>
    <property type="evidence" value="ECO:0007669"/>
    <property type="project" value="TreeGrafter"/>
</dbReference>
<dbReference type="InterPro" id="IPR006027">
    <property type="entry name" value="NusB_RsmB_TIM44"/>
</dbReference>
<keyword evidence="4" id="KW-0889">Transcription antitermination</keyword>
<dbReference type="SUPFAM" id="SSF52151">
    <property type="entry name" value="FabD/lysophospholipase-like"/>
    <property type="match status" value="1"/>
</dbReference>
<dbReference type="NCBIfam" id="TIGR00128">
    <property type="entry name" value="fabD"/>
    <property type="match status" value="1"/>
</dbReference>
<dbReference type="InterPro" id="IPR035926">
    <property type="entry name" value="NusB-like_sf"/>
</dbReference>
<dbReference type="InterPro" id="IPR011605">
    <property type="entry name" value="NusB_fam"/>
</dbReference>
<evidence type="ECO:0000313" key="12">
    <source>
        <dbReference type="Proteomes" id="UP001174909"/>
    </source>
</evidence>
<dbReference type="SUPFAM" id="SSF48013">
    <property type="entry name" value="NusB-like"/>
    <property type="match status" value="1"/>
</dbReference>
<dbReference type="PANTHER" id="PTHR42681">
    <property type="entry name" value="MALONYL-COA-ACYL CARRIER PROTEIN TRANSACYLASE, MITOCHONDRIAL"/>
    <property type="match status" value="1"/>
</dbReference>
<evidence type="ECO:0000256" key="6">
    <source>
        <dbReference type="ARBA" id="ARBA00023015"/>
    </source>
</evidence>
<keyword evidence="3" id="KW-0808">Transferase</keyword>
<dbReference type="GO" id="GO:0006633">
    <property type="term" value="P:fatty acid biosynthetic process"/>
    <property type="evidence" value="ECO:0007669"/>
    <property type="project" value="TreeGrafter"/>
</dbReference>
<dbReference type="GO" id="GO:0006353">
    <property type="term" value="P:DNA-templated transcription termination"/>
    <property type="evidence" value="ECO:0007669"/>
    <property type="project" value="InterPro"/>
</dbReference>
<dbReference type="SUPFAM" id="SSF55048">
    <property type="entry name" value="Probable ACP-binding domain of malonyl-CoA ACP transacylase"/>
    <property type="match status" value="1"/>
</dbReference>
<protein>
    <recommendedName>
        <fullName evidence="2">[acyl-carrier-protein] S-malonyltransferase</fullName>
        <ecNumber evidence="2">2.3.1.39</ecNumber>
    </recommendedName>
</protein>
<dbReference type="InterPro" id="IPR001227">
    <property type="entry name" value="Ac_transferase_dom_sf"/>
</dbReference>
<accession>A0AA35W4G7</accession>
<evidence type="ECO:0000256" key="3">
    <source>
        <dbReference type="ARBA" id="ARBA00022679"/>
    </source>
</evidence>
<evidence type="ECO:0000256" key="5">
    <source>
        <dbReference type="ARBA" id="ARBA00022884"/>
    </source>
</evidence>
<dbReference type="GO" id="GO:0003723">
    <property type="term" value="F:RNA binding"/>
    <property type="evidence" value="ECO:0007669"/>
    <property type="project" value="UniProtKB-KW"/>
</dbReference>
<evidence type="ECO:0000256" key="2">
    <source>
        <dbReference type="ARBA" id="ARBA00013258"/>
    </source>
</evidence>